<protein>
    <submittedName>
        <fullName evidence="1">Acylneuraminate cytidylyltransferase</fullName>
    </submittedName>
</protein>
<dbReference type="SUPFAM" id="SSF53448">
    <property type="entry name" value="Nucleotide-diphospho-sugar transferases"/>
    <property type="match status" value="1"/>
</dbReference>
<sequence length="270" mass="30774">MPRLSGGIVTVIQARTSSTRLPNKVLRPLAGKPLLTRMVERVLAAELAGTVVVATTTDAADDPIAELCRAEGFLCYRGDAEDVLDRHFQTGREYNAATVIKIPSDCPLIDPRVIDRVIAYYLAQPDEFDFVSNLHPPSYPDGNDVEMMTMAALETAWREATRPLEREHTTPFFWENPERFRLGNVFWESGLDYSMSHRWTIDYEEDYRFIAAVYDALYPTDRLFSLDDILDYLALHPDVADINSQYAGVNWYRHHLDELKSVSPGQTRQL</sequence>
<dbReference type="GO" id="GO:0005829">
    <property type="term" value="C:cytosol"/>
    <property type="evidence" value="ECO:0007669"/>
    <property type="project" value="TreeGrafter"/>
</dbReference>
<reference evidence="1" key="1">
    <citation type="submission" date="2016-01" db="EMBL/GenBank/DDBJ databases">
        <authorList>
            <person name="Mcilroy J.S."/>
            <person name="Karst M S."/>
            <person name="Albertsen M."/>
        </authorList>
    </citation>
    <scope>NUCLEOTIDE SEQUENCE</scope>
    <source>
        <strain evidence="1">Cfx-K</strain>
    </source>
</reference>
<dbReference type="InterPro" id="IPR003329">
    <property type="entry name" value="Cytidylyl_trans"/>
</dbReference>
<dbReference type="Gene3D" id="3.90.550.10">
    <property type="entry name" value="Spore Coat Polysaccharide Biosynthesis Protein SpsA, Chain A"/>
    <property type="match status" value="1"/>
</dbReference>
<evidence type="ECO:0000313" key="1">
    <source>
        <dbReference type="EMBL" id="CUS05237.2"/>
    </source>
</evidence>
<keyword evidence="1" id="KW-0548">Nucleotidyltransferase</keyword>
<dbReference type="AlphaFoldDB" id="A0A170PJ35"/>
<dbReference type="Proteomes" id="UP000215027">
    <property type="component" value="Chromosome I"/>
</dbReference>
<dbReference type="Pfam" id="PF02348">
    <property type="entry name" value="CTP_transf_3"/>
    <property type="match status" value="1"/>
</dbReference>
<keyword evidence="2" id="KW-1185">Reference proteome</keyword>
<gene>
    <name evidence="1" type="ORF">CFX0092_A3359</name>
</gene>
<accession>A0A170PJ35</accession>
<organism evidence="1 2">
    <name type="scientific">Candidatus Promineifilum breve</name>
    <dbReference type="NCBI Taxonomy" id="1806508"/>
    <lineage>
        <taxon>Bacteria</taxon>
        <taxon>Bacillati</taxon>
        <taxon>Chloroflexota</taxon>
        <taxon>Ardenticatenia</taxon>
        <taxon>Candidatus Promineifilales</taxon>
        <taxon>Candidatus Promineifilaceae</taxon>
        <taxon>Candidatus Promineifilum</taxon>
    </lineage>
</organism>
<dbReference type="CDD" id="cd02518">
    <property type="entry name" value="GT2_SpsF"/>
    <property type="match status" value="1"/>
</dbReference>
<dbReference type="OrthoDB" id="9815559at2"/>
<name>A0A170PJ35_9CHLR</name>
<dbReference type="InterPro" id="IPR029044">
    <property type="entry name" value="Nucleotide-diphossugar_trans"/>
</dbReference>
<dbReference type="PANTHER" id="PTHR42866:SF1">
    <property type="entry name" value="SPORE COAT POLYSACCHARIDE BIOSYNTHESIS PROTEIN SPSF"/>
    <property type="match status" value="1"/>
</dbReference>
<dbReference type="RefSeq" id="WP_095044476.1">
    <property type="nucleotide sequence ID" value="NZ_LN890655.1"/>
</dbReference>
<keyword evidence="1" id="KW-0808">Transferase</keyword>
<dbReference type="PANTHER" id="PTHR42866">
    <property type="entry name" value="3-DEOXY-MANNO-OCTULOSONATE CYTIDYLYLTRANSFERASE"/>
    <property type="match status" value="1"/>
</dbReference>
<dbReference type="KEGG" id="pbf:CFX0092_A3359"/>
<evidence type="ECO:0000313" key="2">
    <source>
        <dbReference type="Proteomes" id="UP000215027"/>
    </source>
</evidence>
<dbReference type="EMBL" id="LN890655">
    <property type="protein sequence ID" value="CUS05237.2"/>
    <property type="molecule type" value="Genomic_DNA"/>
</dbReference>
<dbReference type="GO" id="GO:0016779">
    <property type="term" value="F:nucleotidyltransferase activity"/>
    <property type="evidence" value="ECO:0007669"/>
    <property type="project" value="UniProtKB-KW"/>
</dbReference>
<proteinExistence type="predicted"/>